<evidence type="ECO:0000256" key="4">
    <source>
        <dbReference type="ARBA" id="ARBA00022842"/>
    </source>
</evidence>
<evidence type="ECO:0000256" key="8">
    <source>
        <dbReference type="ARBA" id="ARBA00023136"/>
    </source>
</evidence>
<evidence type="ECO:0000256" key="6">
    <source>
        <dbReference type="ARBA" id="ARBA00022989"/>
    </source>
</evidence>
<dbReference type="VEuPathDB" id="FungiDB:H310_03503"/>
<keyword evidence="3 9" id="KW-0812">Transmembrane</keyword>
<keyword evidence="5" id="KW-0809">Transit peptide</keyword>
<dbReference type="GeneID" id="20080553"/>
<sequence>MRDIRQLDQAYTDATEPSLVFRDQAILVNVVPIRAIILRNQFVVLSANSQVDSDHMAQLQTRVQTYLRESPSTPFEFTALEGLLAIVSAWFAAQCTLLTPTVDVALTSFATNDRPREEFDQLRKVQSAATTMHLQLSGIRRMLMALLDDEHALGMMHLTNLSQSSPVDEVESVLETNVQDMFGTLASISMVLTKIDHTQRMVDLTWTSKRNYLLVVDMSLKCMFLGLLVTHLWTGMFGQNLHSYVEGDDVWFTATFGSCAAWILGSYVVVYVYFKSKGIVLSWRMRGFDLPE</sequence>
<evidence type="ECO:0000256" key="3">
    <source>
        <dbReference type="ARBA" id="ARBA00022692"/>
    </source>
</evidence>
<dbReference type="PANTHER" id="PTHR13890">
    <property type="entry name" value="RNA SPLICING PROTEIN MRS2, MITOCHONDRIAL"/>
    <property type="match status" value="1"/>
</dbReference>
<keyword evidence="4" id="KW-0460">Magnesium</keyword>
<evidence type="ECO:0000256" key="7">
    <source>
        <dbReference type="ARBA" id="ARBA00023065"/>
    </source>
</evidence>
<keyword evidence="8 9" id="KW-0472">Membrane</keyword>
<evidence type="ECO:0000256" key="5">
    <source>
        <dbReference type="ARBA" id="ARBA00022946"/>
    </source>
</evidence>
<comment type="subcellular location">
    <subcellularLocation>
        <location evidence="1">Membrane</location>
        <topology evidence="1">Multi-pass membrane protein</topology>
    </subcellularLocation>
</comment>
<dbReference type="EMBL" id="KI913956">
    <property type="protein sequence ID" value="ETW05836.1"/>
    <property type="molecule type" value="Genomic_DNA"/>
</dbReference>
<evidence type="ECO:0008006" key="11">
    <source>
        <dbReference type="Google" id="ProtNLM"/>
    </source>
</evidence>
<dbReference type="AlphaFoldDB" id="A0A024UHE8"/>
<feature type="transmembrane region" description="Helical" evidence="9">
    <location>
        <begin position="250"/>
        <end position="274"/>
    </location>
</feature>
<organism evidence="10">
    <name type="scientific">Aphanomyces invadans</name>
    <dbReference type="NCBI Taxonomy" id="157072"/>
    <lineage>
        <taxon>Eukaryota</taxon>
        <taxon>Sar</taxon>
        <taxon>Stramenopiles</taxon>
        <taxon>Oomycota</taxon>
        <taxon>Saprolegniomycetes</taxon>
        <taxon>Saprolegniales</taxon>
        <taxon>Verrucalvaceae</taxon>
        <taxon>Aphanomyces</taxon>
    </lineage>
</organism>
<gene>
    <name evidence="10" type="ORF">H310_03503</name>
</gene>
<evidence type="ECO:0000256" key="2">
    <source>
        <dbReference type="ARBA" id="ARBA00022448"/>
    </source>
</evidence>
<keyword evidence="2" id="KW-0813">Transport</keyword>
<dbReference type="PANTHER" id="PTHR13890:SF0">
    <property type="entry name" value="MAGNESIUM TRANSPORTER MRS2 HOMOLOG, MITOCHONDRIAL"/>
    <property type="match status" value="1"/>
</dbReference>
<dbReference type="InterPro" id="IPR039204">
    <property type="entry name" value="MRS2-like"/>
</dbReference>
<evidence type="ECO:0000256" key="9">
    <source>
        <dbReference type="SAM" id="Phobius"/>
    </source>
</evidence>
<evidence type="ECO:0000256" key="1">
    <source>
        <dbReference type="ARBA" id="ARBA00004141"/>
    </source>
</evidence>
<name>A0A024UHE8_9STRA</name>
<dbReference type="eggNOG" id="KOG2662">
    <property type="taxonomic scope" value="Eukaryota"/>
</dbReference>
<dbReference type="GO" id="GO:0016020">
    <property type="term" value="C:membrane"/>
    <property type="evidence" value="ECO:0007669"/>
    <property type="project" value="UniProtKB-SubCell"/>
</dbReference>
<keyword evidence="7" id="KW-0406">Ion transport</keyword>
<dbReference type="Gene3D" id="2.40.128.330">
    <property type="match status" value="1"/>
</dbReference>
<keyword evidence="6 9" id="KW-1133">Transmembrane helix</keyword>
<reference evidence="10" key="1">
    <citation type="submission" date="2013-12" db="EMBL/GenBank/DDBJ databases">
        <title>The Genome Sequence of Aphanomyces invadans NJM9701.</title>
        <authorList>
            <consortium name="The Broad Institute Genomics Platform"/>
            <person name="Russ C."/>
            <person name="Tyler B."/>
            <person name="van West P."/>
            <person name="Dieguez-Uribeondo J."/>
            <person name="Young S.K."/>
            <person name="Zeng Q."/>
            <person name="Gargeya S."/>
            <person name="Fitzgerald M."/>
            <person name="Abouelleil A."/>
            <person name="Alvarado L."/>
            <person name="Chapman S.B."/>
            <person name="Gainer-Dewar J."/>
            <person name="Goldberg J."/>
            <person name="Griggs A."/>
            <person name="Gujja S."/>
            <person name="Hansen M."/>
            <person name="Howarth C."/>
            <person name="Imamovic A."/>
            <person name="Ireland A."/>
            <person name="Larimer J."/>
            <person name="McCowan C."/>
            <person name="Murphy C."/>
            <person name="Pearson M."/>
            <person name="Poon T.W."/>
            <person name="Priest M."/>
            <person name="Roberts A."/>
            <person name="Saif S."/>
            <person name="Shea T."/>
            <person name="Sykes S."/>
            <person name="Wortman J."/>
            <person name="Nusbaum C."/>
            <person name="Birren B."/>
        </authorList>
    </citation>
    <scope>NUCLEOTIDE SEQUENCE [LARGE SCALE GENOMIC DNA]</scope>
    <source>
        <strain evidence="10">NJM9701</strain>
    </source>
</reference>
<dbReference type="RefSeq" id="XP_008865613.1">
    <property type="nucleotide sequence ID" value="XM_008867391.1"/>
</dbReference>
<accession>A0A024UHE8</accession>
<dbReference type="OrthoDB" id="10251508at2759"/>
<dbReference type="Gene3D" id="1.20.58.340">
    <property type="entry name" value="Magnesium transport protein CorA, transmembrane region"/>
    <property type="match status" value="1"/>
</dbReference>
<protein>
    <recommendedName>
        <fullName evidence="11">Magnesium transporter</fullName>
    </recommendedName>
</protein>
<dbReference type="GO" id="GO:0015095">
    <property type="term" value="F:magnesium ion transmembrane transporter activity"/>
    <property type="evidence" value="ECO:0007669"/>
    <property type="project" value="TreeGrafter"/>
</dbReference>
<feature type="transmembrane region" description="Helical" evidence="9">
    <location>
        <begin position="211"/>
        <end position="230"/>
    </location>
</feature>
<evidence type="ECO:0000313" key="10">
    <source>
        <dbReference type="EMBL" id="ETW05836.1"/>
    </source>
</evidence>
<dbReference type="Pfam" id="PF22099">
    <property type="entry name" value="MRS2-like"/>
    <property type="match status" value="1"/>
</dbReference>
<proteinExistence type="predicted"/>